<comment type="caution">
    <text evidence="2">The sequence shown here is derived from an EMBL/GenBank/DDBJ whole genome shotgun (WGS) entry which is preliminary data.</text>
</comment>
<evidence type="ECO:0000313" key="3">
    <source>
        <dbReference type="Proteomes" id="UP000054564"/>
    </source>
</evidence>
<organism evidence="2 3">
    <name type="scientific">Puccinia striiformis f. sp. tritici PST-78</name>
    <dbReference type="NCBI Taxonomy" id="1165861"/>
    <lineage>
        <taxon>Eukaryota</taxon>
        <taxon>Fungi</taxon>
        <taxon>Dikarya</taxon>
        <taxon>Basidiomycota</taxon>
        <taxon>Pucciniomycotina</taxon>
        <taxon>Pucciniomycetes</taxon>
        <taxon>Pucciniales</taxon>
        <taxon>Pucciniaceae</taxon>
        <taxon>Puccinia</taxon>
    </lineage>
</organism>
<name>A0A0L0UXG1_9BASI</name>
<sequence length="253" mass="29426">MLQNIVKESVHKHPSGNPFAQMNTLQAILDDSKKDEVSKFVQKYPTVPQTSASSLEKSQKTVGHSSPYELTDENTATSLQDRIPTRHPAHQKKEEISGECQKLMEKFDGTKKERLEKILIDDYTVAPPNFTTQFLQDYYLKLNEFLSMLNDTEKDTFWGFREAYEKYSGLAITNSLTQHQFTQSGINFVQKKCKSERDRYALISMHMKVGSSPEAENKSRRANHRRTMIFISNFDRTEIWIYFRMIGYIMNNV</sequence>
<reference evidence="3" key="1">
    <citation type="submission" date="2014-03" db="EMBL/GenBank/DDBJ databases">
        <title>The Genome Sequence of Puccinia striiformis f. sp. tritici PST-78.</title>
        <authorList>
            <consortium name="The Broad Institute Genome Sequencing Platform"/>
            <person name="Cuomo C."/>
            <person name="Hulbert S."/>
            <person name="Chen X."/>
            <person name="Walker B."/>
            <person name="Young S.K."/>
            <person name="Zeng Q."/>
            <person name="Gargeya S."/>
            <person name="Fitzgerald M."/>
            <person name="Haas B."/>
            <person name="Abouelleil A."/>
            <person name="Alvarado L."/>
            <person name="Arachchi H.M."/>
            <person name="Berlin A.M."/>
            <person name="Chapman S.B."/>
            <person name="Goldberg J."/>
            <person name="Griggs A."/>
            <person name="Gujja S."/>
            <person name="Hansen M."/>
            <person name="Howarth C."/>
            <person name="Imamovic A."/>
            <person name="Larimer J."/>
            <person name="McCowan C."/>
            <person name="Montmayeur A."/>
            <person name="Murphy C."/>
            <person name="Neiman D."/>
            <person name="Pearson M."/>
            <person name="Priest M."/>
            <person name="Roberts A."/>
            <person name="Saif S."/>
            <person name="Shea T."/>
            <person name="Sisk P."/>
            <person name="Sykes S."/>
            <person name="Wortman J."/>
            <person name="Nusbaum C."/>
            <person name="Birren B."/>
        </authorList>
    </citation>
    <scope>NUCLEOTIDE SEQUENCE [LARGE SCALE GENOMIC DNA]</scope>
    <source>
        <strain evidence="3">race PST-78</strain>
    </source>
</reference>
<dbReference type="Proteomes" id="UP000054564">
    <property type="component" value="Unassembled WGS sequence"/>
</dbReference>
<protein>
    <submittedName>
        <fullName evidence="2">Uncharacterized protein</fullName>
    </submittedName>
</protein>
<dbReference type="EMBL" id="AJIL01000190">
    <property type="protein sequence ID" value="KNE91733.1"/>
    <property type="molecule type" value="Genomic_DNA"/>
</dbReference>
<evidence type="ECO:0000313" key="2">
    <source>
        <dbReference type="EMBL" id="KNE91733.1"/>
    </source>
</evidence>
<accession>A0A0L0UXG1</accession>
<feature type="compositionally biased region" description="Polar residues" evidence="1">
    <location>
        <begin position="48"/>
        <end position="64"/>
    </location>
</feature>
<keyword evidence="3" id="KW-1185">Reference proteome</keyword>
<proteinExistence type="predicted"/>
<dbReference type="AlphaFoldDB" id="A0A0L0UXG1"/>
<gene>
    <name evidence="2" type="ORF">PSTG_14842</name>
</gene>
<evidence type="ECO:0000256" key="1">
    <source>
        <dbReference type="SAM" id="MobiDB-lite"/>
    </source>
</evidence>
<feature type="region of interest" description="Disordered" evidence="1">
    <location>
        <begin position="48"/>
        <end position="77"/>
    </location>
</feature>